<reference evidence="4 5" key="1">
    <citation type="submission" date="2011-01" db="EMBL/GenBank/DDBJ databases">
        <title>Complete sequence of Thermoanaerobacter brockii finnii Ako-1.</title>
        <authorList>
            <consortium name="US DOE Joint Genome Institute"/>
            <person name="Lucas S."/>
            <person name="Copeland A."/>
            <person name="Lapidus A."/>
            <person name="Cheng J.-F."/>
            <person name="Goodwin L."/>
            <person name="Pitluck S."/>
            <person name="Chertkov O."/>
            <person name="Munk C."/>
            <person name="Detter J.C."/>
            <person name="Han C."/>
            <person name="Tapia R."/>
            <person name="Land M."/>
            <person name="Hauser L."/>
            <person name="Kyrpides N."/>
            <person name="Ivanova N."/>
            <person name="Mikhailova N."/>
            <person name="Pagani I."/>
            <person name="Hemme C.L."/>
            <person name="Woyke T."/>
        </authorList>
    </citation>
    <scope>NUCLEOTIDE SEQUENCE [LARGE SCALE GENOMIC DNA]</scope>
    <source>
        <strain evidence="5">ATCC 43586 / DSM 3389 / AKO-1</strain>
    </source>
</reference>
<dbReference type="AlphaFoldDB" id="E8UR55"/>
<evidence type="ECO:0000259" key="2">
    <source>
        <dbReference type="Pfam" id="PF20438"/>
    </source>
</evidence>
<dbReference type="EMBL" id="CP002466">
    <property type="protein sequence ID" value="ADV79452.1"/>
    <property type="molecule type" value="Genomic_DNA"/>
</dbReference>
<evidence type="ECO:0000313" key="5">
    <source>
        <dbReference type="Proteomes" id="UP000002062"/>
    </source>
</evidence>
<dbReference type="InterPro" id="IPR027417">
    <property type="entry name" value="P-loop_NTPase"/>
</dbReference>
<dbReference type="PIRSF" id="PIRSF007466">
    <property type="entry name" value="SpoIVA"/>
    <property type="match status" value="1"/>
</dbReference>
<dbReference type="CDD" id="cd00882">
    <property type="entry name" value="Ras_like_GTPase"/>
    <property type="match status" value="1"/>
</dbReference>
<dbReference type="Pfam" id="PF20438">
    <property type="entry name" value="SpoIVA_middle"/>
    <property type="match status" value="1"/>
</dbReference>
<gene>
    <name evidence="4" type="ordered locus">Thebr_0864</name>
</gene>
<feature type="domain" description="Stage IV sporulation protein A ATPase" evidence="1">
    <location>
        <begin position="48"/>
        <end position="284"/>
    </location>
</feature>
<protein>
    <submittedName>
        <fullName evidence="4">Stage IV sporulation protein A</fullName>
    </submittedName>
</protein>
<dbReference type="Pfam" id="PF09547">
    <property type="entry name" value="SpoIVA_ATPase"/>
    <property type="match status" value="1"/>
</dbReference>
<dbReference type="InterPro" id="IPR046842">
    <property type="entry name" value="SpoIVA_ATPase"/>
</dbReference>
<dbReference type="InterPro" id="IPR014201">
    <property type="entry name" value="Spore_IV_A"/>
</dbReference>
<feature type="domain" description="Sporulation stage IV protein A C-terminal" evidence="3">
    <location>
        <begin position="464"/>
        <end position="539"/>
    </location>
</feature>
<name>E8UR55_THEBF</name>
<dbReference type="InterPro" id="IPR046841">
    <property type="entry name" value="SpoIVA_middle"/>
</dbReference>
<dbReference type="SUPFAM" id="SSF52540">
    <property type="entry name" value="P-loop containing nucleoside triphosphate hydrolases"/>
    <property type="match status" value="1"/>
</dbReference>
<feature type="domain" description="Stage IV sporulation protein A middle" evidence="2">
    <location>
        <begin position="285"/>
        <end position="463"/>
    </location>
</feature>
<evidence type="ECO:0000259" key="1">
    <source>
        <dbReference type="Pfam" id="PF09547"/>
    </source>
</evidence>
<dbReference type="HOGENOM" id="CLU_043635_0_0_9"/>
<organism evidence="4 5">
    <name type="scientific">Thermoanaerobacter brockii subsp. finnii (strain ATCC 43586 / DSM 3389 / AKO-1)</name>
    <name type="common">Thermoanaerobacter finnii</name>
    <dbReference type="NCBI Taxonomy" id="509193"/>
    <lineage>
        <taxon>Bacteria</taxon>
        <taxon>Bacillati</taxon>
        <taxon>Bacillota</taxon>
        <taxon>Clostridia</taxon>
        <taxon>Thermoanaerobacterales</taxon>
        <taxon>Thermoanaerobacteraceae</taxon>
        <taxon>Thermoanaerobacter</taxon>
    </lineage>
</organism>
<dbReference type="GO" id="GO:0005524">
    <property type="term" value="F:ATP binding"/>
    <property type="evidence" value="ECO:0007669"/>
    <property type="project" value="InterPro"/>
</dbReference>
<accession>E8UR55</accession>
<dbReference type="InterPro" id="IPR046840">
    <property type="entry name" value="SpoIVA_C"/>
</dbReference>
<dbReference type="NCBIfam" id="TIGR02836">
    <property type="entry name" value="spore_IV_A"/>
    <property type="match status" value="1"/>
</dbReference>
<dbReference type="GO" id="GO:0016887">
    <property type="term" value="F:ATP hydrolysis activity"/>
    <property type="evidence" value="ECO:0007669"/>
    <property type="project" value="InterPro"/>
</dbReference>
<dbReference type="GO" id="GO:0043934">
    <property type="term" value="P:sporulation"/>
    <property type="evidence" value="ECO:0007669"/>
    <property type="project" value="InterPro"/>
</dbReference>
<proteinExistence type="predicted"/>
<evidence type="ECO:0000313" key="4">
    <source>
        <dbReference type="EMBL" id="ADV79452.1"/>
    </source>
</evidence>
<sequence>MNCTVFDLRFSGDFIIFQYFLHINVLLKHIYMSEKKRIWGYKKEGNGLENYDIYKNIAERTQGDIYIGVVGPVRTGKSTFIKRFMDILVLPYIENLPQKERIKDELPQSAAGKTIMTTEPKFVPEKAVEITINENTRFKVRLVDCVGYMVKGALGYMEGDKPRMVSTPWYDYEIPFEEAAEIGTKKVINDHSTIGLVMTTDGSITDIPRENYVAAEERVVKELKELNKPFIIVLNTTDPQSPETINLAKELEKKYDVPVVVLNVLKMEIPDIHAILEKVLFEFPIREIAIDLPKWVDALDKSHWLKQNIMETVKENIKDLFRLRDIPKLVGGLKANENFSEVFIKKITPGEGCANVEIKTQEGLFFKILSDESGLEIQGDKELMTMMRELAYAKRQYDRVKDAFLQAEKTGVGVVPASLDDMKFEKPEIVRQGGRFAVRLRASAPSYHIFRTDITAEVSPVVGTEKQSEDFVKYLTEQFESDPEKIWESNIFGKTLSDLVKEGMQNKIGTIPENLSHKLRDTLERVVNDSGGGIIFIII</sequence>
<dbReference type="KEGG" id="tbo:Thebr_0864"/>
<dbReference type="Pfam" id="PF20439">
    <property type="entry name" value="SpoIVA_C"/>
    <property type="match status" value="1"/>
</dbReference>
<dbReference type="Proteomes" id="UP000002062">
    <property type="component" value="Chromosome"/>
</dbReference>
<dbReference type="Gene3D" id="3.40.50.300">
    <property type="entry name" value="P-loop containing nucleotide triphosphate hydrolases"/>
    <property type="match status" value="1"/>
</dbReference>
<evidence type="ECO:0000259" key="3">
    <source>
        <dbReference type="Pfam" id="PF20439"/>
    </source>
</evidence>
<keyword evidence="5" id="KW-1185">Reference proteome</keyword>